<gene>
    <name evidence="1" type="ORF">PIB30_017343</name>
</gene>
<proteinExistence type="predicted"/>
<evidence type="ECO:0000313" key="2">
    <source>
        <dbReference type="Proteomes" id="UP001341840"/>
    </source>
</evidence>
<protein>
    <submittedName>
        <fullName evidence="1">Uncharacterized protein</fullName>
    </submittedName>
</protein>
<keyword evidence="2" id="KW-1185">Reference proteome</keyword>
<comment type="caution">
    <text evidence="1">The sequence shown here is derived from an EMBL/GenBank/DDBJ whole genome shotgun (WGS) entry which is preliminary data.</text>
</comment>
<accession>A0ABU6T7A6</accession>
<dbReference type="Proteomes" id="UP001341840">
    <property type="component" value="Unassembled WGS sequence"/>
</dbReference>
<dbReference type="EMBL" id="JASCZI010090671">
    <property type="protein sequence ID" value="MED6144609.1"/>
    <property type="molecule type" value="Genomic_DNA"/>
</dbReference>
<sequence length="132" mass="14036">MSQSSQETAILTHDGAPLPGTMSPWLAGIQASSSQAIGVPHVQLFSGMHDAMSGSSSQVIACPRVPPLVIFTPLLVDLKPRVHRLMVHLHMTTRLVVCISSDMMMISMMEISVGVGVGVERGVLHLVALVDV</sequence>
<reference evidence="1 2" key="1">
    <citation type="journal article" date="2023" name="Plants (Basel)">
        <title>Bridging the Gap: Combining Genomics and Transcriptomics Approaches to Understand Stylosanthes scabra, an Orphan Legume from the Brazilian Caatinga.</title>
        <authorList>
            <person name="Ferreira-Neto J.R.C."/>
            <person name="da Silva M.D."/>
            <person name="Binneck E."/>
            <person name="de Melo N.F."/>
            <person name="da Silva R.H."/>
            <person name="de Melo A.L.T.M."/>
            <person name="Pandolfi V."/>
            <person name="Bustamante F.O."/>
            <person name="Brasileiro-Vidal A.C."/>
            <person name="Benko-Iseppon A.M."/>
        </authorList>
    </citation>
    <scope>NUCLEOTIDE SEQUENCE [LARGE SCALE GENOMIC DNA]</scope>
    <source>
        <tissue evidence="1">Leaves</tissue>
    </source>
</reference>
<name>A0ABU6T7A6_9FABA</name>
<evidence type="ECO:0000313" key="1">
    <source>
        <dbReference type="EMBL" id="MED6144609.1"/>
    </source>
</evidence>
<organism evidence="1 2">
    <name type="scientific">Stylosanthes scabra</name>
    <dbReference type="NCBI Taxonomy" id="79078"/>
    <lineage>
        <taxon>Eukaryota</taxon>
        <taxon>Viridiplantae</taxon>
        <taxon>Streptophyta</taxon>
        <taxon>Embryophyta</taxon>
        <taxon>Tracheophyta</taxon>
        <taxon>Spermatophyta</taxon>
        <taxon>Magnoliopsida</taxon>
        <taxon>eudicotyledons</taxon>
        <taxon>Gunneridae</taxon>
        <taxon>Pentapetalae</taxon>
        <taxon>rosids</taxon>
        <taxon>fabids</taxon>
        <taxon>Fabales</taxon>
        <taxon>Fabaceae</taxon>
        <taxon>Papilionoideae</taxon>
        <taxon>50 kb inversion clade</taxon>
        <taxon>dalbergioids sensu lato</taxon>
        <taxon>Dalbergieae</taxon>
        <taxon>Pterocarpus clade</taxon>
        <taxon>Stylosanthes</taxon>
    </lineage>
</organism>